<organism evidence="3 4">
    <name type="scientific">Aspergillus versicolor CBS 583.65</name>
    <dbReference type="NCBI Taxonomy" id="1036611"/>
    <lineage>
        <taxon>Eukaryota</taxon>
        <taxon>Fungi</taxon>
        <taxon>Dikarya</taxon>
        <taxon>Ascomycota</taxon>
        <taxon>Pezizomycotina</taxon>
        <taxon>Eurotiomycetes</taxon>
        <taxon>Eurotiomycetidae</taxon>
        <taxon>Eurotiales</taxon>
        <taxon>Aspergillaceae</taxon>
        <taxon>Aspergillus</taxon>
        <taxon>Aspergillus subgen. Nidulantes</taxon>
    </lineage>
</organism>
<gene>
    <name evidence="3" type="ORF">ASPVEDRAFT_263853</name>
</gene>
<dbReference type="RefSeq" id="XP_040662741.1">
    <property type="nucleotide sequence ID" value="XM_040809900.1"/>
</dbReference>
<evidence type="ECO:0000313" key="4">
    <source>
        <dbReference type="Proteomes" id="UP000184073"/>
    </source>
</evidence>
<accession>A0A1L9P639</accession>
<dbReference type="AlphaFoldDB" id="A0A1L9P639"/>
<evidence type="ECO:0000259" key="2">
    <source>
        <dbReference type="Pfam" id="PF07985"/>
    </source>
</evidence>
<evidence type="ECO:0000256" key="1">
    <source>
        <dbReference type="SAM" id="MobiDB-lite"/>
    </source>
</evidence>
<feature type="domain" description="SRR1-like" evidence="2">
    <location>
        <begin position="197"/>
        <end position="314"/>
    </location>
</feature>
<name>A0A1L9P639_ASPVE</name>
<dbReference type="VEuPathDB" id="FungiDB:ASPVEDRAFT_263853"/>
<dbReference type="PANTHER" id="PTHR42080">
    <property type="entry name" value="SRR1 DOMAIN-CONTAINING PROTEIN"/>
    <property type="match status" value="1"/>
</dbReference>
<dbReference type="EMBL" id="KV878125">
    <property type="protein sequence ID" value="OJI96978.1"/>
    <property type="molecule type" value="Genomic_DNA"/>
</dbReference>
<dbReference type="PANTHER" id="PTHR42080:SF3">
    <property type="entry name" value="SRR1-LIKE DOMAIN-CONTAINING PROTEIN"/>
    <property type="match status" value="1"/>
</dbReference>
<feature type="compositionally biased region" description="Basic and acidic residues" evidence="1">
    <location>
        <begin position="8"/>
        <end position="21"/>
    </location>
</feature>
<feature type="region of interest" description="Disordered" evidence="1">
    <location>
        <begin position="1"/>
        <end position="24"/>
    </location>
</feature>
<keyword evidence="4" id="KW-1185">Reference proteome</keyword>
<proteinExistence type="predicted"/>
<dbReference type="Proteomes" id="UP000184073">
    <property type="component" value="Unassembled WGS sequence"/>
</dbReference>
<evidence type="ECO:0000313" key="3">
    <source>
        <dbReference type="EMBL" id="OJI96978.1"/>
    </source>
</evidence>
<sequence length="330" mass="37220">MSMGSCLDRPRRDGQDADEWKPSTAEEAAANIDEWYNAGRLLFPRDNLQSIHDQLQKPLKSGDLIYVRAFDGSMYEYPVRIGEKQGTYVFDDEDFDEDGLARATERKKIDTVLGVPHIYYTSYESLKQGLEWSLSRAYCPIGIAHFMERAGQEVVTVSEVEVEAELKSFRDITSKWEDGDTWRGIKSTLLSLDLCCKIPKVIGMACGRFTATSGYDWYERSAVQHALLILLKRMLEESGLGTEQVACYAQDPVYSPADQAVMKELGIQEVNDPEGFLQMDDSSLVFCCSPNICVKQIMADMARPSIIIWCSVREDDPKYSSYGALSLILD</sequence>
<dbReference type="InterPro" id="IPR012942">
    <property type="entry name" value="SRR1-like"/>
</dbReference>
<dbReference type="Pfam" id="PF07985">
    <property type="entry name" value="SRR1"/>
    <property type="match status" value="1"/>
</dbReference>
<protein>
    <recommendedName>
        <fullName evidence="2">SRR1-like domain-containing protein</fullName>
    </recommendedName>
</protein>
<reference evidence="4" key="1">
    <citation type="journal article" date="2017" name="Genome Biol.">
        <title>Comparative genomics reveals high biological diversity and specific adaptations in the industrially and medically important fungal genus Aspergillus.</title>
        <authorList>
            <person name="de Vries R.P."/>
            <person name="Riley R."/>
            <person name="Wiebenga A."/>
            <person name="Aguilar-Osorio G."/>
            <person name="Amillis S."/>
            <person name="Uchima C.A."/>
            <person name="Anderluh G."/>
            <person name="Asadollahi M."/>
            <person name="Askin M."/>
            <person name="Barry K."/>
            <person name="Battaglia E."/>
            <person name="Bayram O."/>
            <person name="Benocci T."/>
            <person name="Braus-Stromeyer S.A."/>
            <person name="Caldana C."/>
            <person name="Canovas D."/>
            <person name="Cerqueira G.C."/>
            <person name="Chen F."/>
            <person name="Chen W."/>
            <person name="Choi C."/>
            <person name="Clum A."/>
            <person name="Dos Santos R.A."/>
            <person name="Damasio A.R."/>
            <person name="Diallinas G."/>
            <person name="Emri T."/>
            <person name="Fekete E."/>
            <person name="Flipphi M."/>
            <person name="Freyberg S."/>
            <person name="Gallo A."/>
            <person name="Gournas C."/>
            <person name="Habgood R."/>
            <person name="Hainaut M."/>
            <person name="Harispe M.L."/>
            <person name="Henrissat B."/>
            <person name="Hilden K.S."/>
            <person name="Hope R."/>
            <person name="Hossain A."/>
            <person name="Karabika E."/>
            <person name="Karaffa L."/>
            <person name="Karanyi Z."/>
            <person name="Krasevec N."/>
            <person name="Kuo A."/>
            <person name="Kusch H."/>
            <person name="LaButti K."/>
            <person name="Lagendijk E.L."/>
            <person name="Lapidus A."/>
            <person name="Levasseur A."/>
            <person name="Lindquist E."/>
            <person name="Lipzen A."/>
            <person name="Logrieco A.F."/>
            <person name="MacCabe A."/>
            <person name="Maekelae M.R."/>
            <person name="Malavazi I."/>
            <person name="Melin P."/>
            <person name="Meyer V."/>
            <person name="Mielnichuk N."/>
            <person name="Miskei M."/>
            <person name="Molnar A.P."/>
            <person name="Mule G."/>
            <person name="Ngan C.Y."/>
            <person name="Orejas M."/>
            <person name="Orosz E."/>
            <person name="Ouedraogo J.P."/>
            <person name="Overkamp K.M."/>
            <person name="Park H.-S."/>
            <person name="Perrone G."/>
            <person name="Piumi F."/>
            <person name="Punt P.J."/>
            <person name="Ram A.F."/>
            <person name="Ramon A."/>
            <person name="Rauscher S."/>
            <person name="Record E."/>
            <person name="Riano-Pachon D.M."/>
            <person name="Robert V."/>
            <person name="Roehrig J."/>
            <person name="Ruller R."/>
            <person name="Salamov A."/>
            <person name="Salih N.S."/>
            <person name="Samson R.A."/>
            <person name="Sandor E."/>
            <person name="Sanguinetti M."/>
            <person name="Schuetze T."/>
            <person name="Sepcic K."/>
            <person name="Shelest E."/>
            <person name="Sherlock G."/>
            <person name="Sophianopoulou V."/>
            <person name="Squina F.M."/>
            <person name="Sun H."/>
            <person name="Susca A."/>
            <person name="Todd R.B."/>
            <person name="Tsang A."/>
            <person name="Unkles S.E."/>
            <person name="van de Wiele N."/>
            <person name="van Rossen-Uffink D."/>
            <person name="Oliveira J.V."/>
            <person name="Vesth T.C."/>
            <person name="Visser J."/>
            <person name="Yu J.-H."/>
            <person name="Zhou M."/>
            <person name="Andersen M.R."/>
            <person name="Archer D.B."/>
            <person name="Baker S.E."/>
            <person name="Benoit I."/>
            <person name="Brakhage A.A."/>
            <person name="Braus G.H."/>
            <person name="Fischer R."/>
            <person name="Frisvad J.C."/>
            <person name="Goldman G.H."/>
            <person name="Houbraken J."/>
            <person name="Oakley B."/>
            <person name="Pocsi I."/>
            <person name="Scazzocchio C."/>
            <person name="Seiboth B."/>
            <person name="vanKuyk P.A."/>
            <person name="Wortman J."/>
            <person name="Dyer P.S."/>
            <person name="Grigoriev I.V."/>
        </authorList>
    </citation>
    <scope>NUCLEOTIDE SEQUENCE [LARGE SCALE GENOMIC DNA]</scope>
    <source>
        <strain evidence="4">CBS 583.65</strain>
    </source>
</reference>
<dbReference type="GeneID" id="63725411"/>
<dbReference type="OrthoDB" id="5230585at2759"/>